<feature type="region of interest" description="Disordered" evidence="1">
    <location>
        <begin position="133"/>
        <end position="238"/>
    </location>
</feature>
<feature type="compositionally biased region" description="Basic and acidic residues" evidence="1">
    <location>
        <begin position="187"/>
        <end position="198"/>
    </location>
</feature>
<evidence type="ECO:0000313" key="3">
    <source>
        <dbReference type="Proteomes" id="UP001190700"/>
    </source>
</evidence>
<keyword evidence="3" id="KW-1185">Reference proteome</keyword>
<dbReference type="EMBL" id="LGRX02000758">
    <property type="protein sequence ID" value="KAK3287725.1"/>
    <property type="molecule type" value="Genomic_DNA"/>
</dbReference>
<sequence>MWRTKSPQPPAYTRRQAGGCNLHRSRGRSGGEAQAEAKWGPNLKRQERRGTPRPPQGKGWNHERTKRGYPNGDYLEQIDASQGARPRDARKDDLPAQEEIDEDWDLLTGILQEENPERAMPEETLEEWDMLWEFDANPAASPPPPGSPMEDTDEGWALQEGNTQDMRPAEVTPPAETEPMEGMQPPEDARMSSPDRELLQILEAVEERSDRTRATAEEPQQEQELMHRVTMRSDAEST</sequence>
<feature type="compositionally biased region" description="Basic and acidic residues" evidence="1">
    <location>
        <begin position="85"/>
        <end position="94"/>
    </location>
</feature>
<gene>
    <name evidence="2" type="ORF">CYMTET_4777</name>
</gene>
<organism evidence="2 3">
    <name type="scientific">Cymbomonas tetramitiformis</name>
    <dbReference type="NCBI Taxonomy" id="36881"/>
    <lineage>
        <taxon>Eukaryota</taxon>
        <taxon>Viridiplantae</taxon>
        <taxon>Chlorophyta</taxon>
        <taxon>Pyramimonadophyceae</taxon>
        <taxon>Pyramimonadales</taxon>
        <taxon>Pyramimonadaceae</taxon>
        <taxon>Cymbomonas</taxon>
    </lineage>
</organism>
<comment type="caution">
    <text evidence="2">The sequence shown here is derived from an EMBL/GenBank/DDBJ whole genome shotgun (WGS) entry which is preliminary data.</text>
</comment>
<accession>A0AAE0H0J9</accession>
<feature type="region of interest" description="Disordered" evidence="1">
    <location>
        <begin position="1"/>
        <end position="106"/>
    </location>
</feature>
<reference evidence="2 3" key="1">
    <citation type="journal article" date="2015" name="Genome Biol. Evol.">
        <title>Comparative Genomics of a Bacterivorous Green Alga Reveals Evolutionary Causalities and Consequences of Phago-Mixotrophic Mode of Nutrition.</title>
        <authorList>
            <person name="Burns J.A."/>
            <person name="Paasch A."/>
            <person name="Narechania A."/>
            <person name="Kim E."/>
        </authorList>
    </citation>
    <scope>NUCLEOTIDE SEQUENCE [LARGE SCALE GENOMIC DNA]</scope>
    <source>
        <strain evidence="2 3">PLY_AMNH</strain>
    </source>
</reference>
<dbReference type="AlphaFoldDB" id="A0AAE0H0J9"/>
<feature type="compositionally biased region" description="Basic and acidic residues" evidence="1">
    <location>
        <begin position="205"/>
        <end position="216"/>
    </location>
</feature>
<feature type="compositionally biased region" description="Basic and acidic residues" evidence="1">
    <location>
        <begin position="224"/>
        <end position="238"/>
    </location>
</feature>
<feature type="compositionally biased region" description="Low complexity" evidence="1">
    <location>
        <begin position="169"/>
        <end position="181"/>
    </location>
</feature>
<proteinExistence type="predicted"/>
<feature type="compositionally biased region" description="Acidic residues" evidence="1">
    <location>
        <begin position="95"/>
        <end position="105"/>
    </location>
</feature>
<name>A0AAE0H0J9_9CHLO</name>
<evidence type="ECO:0000256" key="1">
    <source>
        <dbReference type="SAM" id="MobiDB-lite"/>
    </source>
</evidence>
<protein>
    <submittedName>
        <fullName evidence="2">Uncharacterized protein</fullName>
    </submittedName>
</protein>
<evidence type="ECO:0000313" key="2">
    <source>
        <dbReference type="EMBL" id="KAK3287725.1"/>
    </source>
</evidence>
<dbReference type="Proteomes" id="UP001190700">
    <property type="component" value="Unassembled WGS sequence"/>
</dbReference>